<dbReference type="InterPro" id="IPR040256">
    <property type="entry name" value="At4g02000-like"/>
</dbReference>
<evidence type="ECO:0000313" key="4">
    <source>
        <dbReference type="Proteomes" id="UP000594261"/>
    </source>
</evidence>
<reference evidence="3 4" key="1">
    <citation type="journal article" date="2016" name="G3 (Bethesda)">
        <title>First Draft Assembly and Annotation of the Genome of a California Endemic Oak Quercus lobata Nee (Fagaceae).</title>
        <authorList>
            <person name="Sork V.L."/>
            <person name="Fitz-Gibbon S.T."/>
            <person name="Puiu D."/>
            <person name="Crepeau M."/>
            <person name="Gugger P.F."/>
            <person name="Sherman R."/>
            <person name="Stevens K."/>
            <person name="Langley C.H."/>
            <person name="Pellegrini M."/>
            <person name="Salzberg S.L."/>
        </authorList>
    </citation>
    <scope>NUCLEOTIDE SEQUENCE [LARGE SCALE GENOMIC DNA]</scope>
    <source>
        <strain evidence="3 4">cv. SW786</strain>
    </source>
</reference>
<dbReference type="InterPro" id="IPR025836">
    <property type="entry name" value="Zn_knuckle_CX2CX4HX4C"/>
</dbReference>
<dbReference type="InterPro" id="IPR025558">
    <property type="entry name" value="DUF4283"/>
</dbReference>
<accession>A0A7N2QXY2</accession>
<sequence length="595" mass="66734">MGVSISAPKLLYIGITEDTENQNDEKGCQVMIFGVSLNVFYYFGEFYNEYRVYNSSSLVNATIVVGWSLQRQRQVAQRMYILLTGFYRVKELILADCALKNMENLTKHWQRLSLNAREGEELGLDDELSTKNFTIAAKFLTKRALNVEAVTKTFSPLWRSEKGFEVRKISDHVLLFTFEKKEEVERIMSYSPWSFDKHLVVLQWYDKEVPLRALEFNKIPIWVQIHDVPIRFMNKTVAEKLCDVVGEVCKNIDEGETDGGSFLRMKVTIDISKPLCRGRRISLSQGEQSWVSFKYERLPNICYWCGCLNHVDRDCDLWIESEGKLIKEDQAYGAWIRAASFGKGGSSVLKVPGFYAAKKAQKKQDDSSESVVEPMVVQVSEQPPVAELVQTEEGGTSQGALNVNHMGSGGDVLNSEGAVMESRDSGKSFEVRLGEIDKELARFDKKSGVTVGVSIEGKNEGNKEASTTGRAELILGAMESVEAKLVEELVTTHAHEEEGKLVSVPITQSDLCVISNVIGSRKSSARVEKGKRNRKKVGARLVESSIPGVVKKNAKRLASEGDHSELPNKKRLVSYSGQEHDYLMVEAAVQPRQQQ</sequence>
<evidence type="ECO:0008006" key="5">
    <source>
        <dbReference type="Google" id="ProtNLM"/>
    </source>
</evidence>
<feature type="domain" description="DUF4283" evidence="1">
    <location>
        <begin position="134"/>
        <end position="208"/>
    </location>
</feature>
<protein>
    <recommendedName>
        <fullName evidence="5">CCHC-type domain-containing protein</fullName>
    </recommendedName>
</protein>
<dbReference type="PANTHER" id="PTHR31286">
    <property type="entry name" value="GLYCINE-RICH CELL WALL STRUCTURAL PROTEIN 1.8-LIKE"/>
    <property type="match status" value="1"/>
</dbReference>
<feature type="domain" description="Zinc knuckle CX2CX4HX4C" evidence="2">
    <location>
        <begin position="269"/>
        <end position="316"/>
    </location>
</feature>
<evidence type="ECO:0000259" key="1">
    <source>
        <dbReference type="Pfam" id="PF14111"/>
    </source>
</evidence>
<organism evidence="3 4">
    <name type="scientific">Quercus lobata</name>
    <name type="common">Valley oak</name>
    <dbReference type="NCBI Taxonomy" id="97700"/>
    <lineage>
        <taxon>Eukaryota</taxon>
        <taxon>Viridiplantae</taxon>
        <taxon>Streptophyta</taxon>
        <taxon>Embryophyta</taxon>
        <taxon>Tracheophyta</taxon>
        <taxon>Spermatophyta</taxon>
        <taxon>Magnoliopsida</taxon>
        <taxon>eudicotyledons</taxon>
        <taxon>Gunneridae</taxon>
        <taxon>Pentapetalae</taxon>
        <taxon>rosids</taxon>
        <taxon>fabids</taxon>
        <taxon>Fagales</taxon>
        <taxon>Fagaceae</taxon>
        <taxon>Quercus</taxon>
    </lineage>
</organism>
<dbReference type="Pfam" id="PF14111">
    <property type="entry name" value="DUF4283"/>
    <property type="match status" value="1"/>
</dbReference>
<dbReference type="InParanoid" id="A0A7N2QXY2"/>
<dbReference type="EnsemblPlants" id="QL01p041898:mrna">
    <property type="protein sequence ID" value="QL01p041898:mrna"/>
    <property type="gene ID" value="QL01p041898"/>
</dbReference>
<dbReference type="PANTHER" id="PTHR31286:SF167">
    <property type="entry name" value="OS09G0268800 PROTEIN"/>
    <property type="match status" value="1"/>
</dbReference>
<dbReference type="EMBL" id="LRBV02000001">
    <property type="status" value="NOT_ANNOTATED_CDS"/>
    <property type="molecule type" value="Genomic_DNA"/>
</dbReference>
<dbReference type="Gramene" id="QL01p041898:mrna">
    <property type="protein sequence ID" value="QL01p041898:mrna"/>
    <property type="gene ID" value="QL01p041898"/>
</dbReference>
<proteinExistence type="predicted"/>
<evidence type="ECO:0000259" key="2">
    <source>
        <dbReference type="Pfam" id="PF14392"/>
    </source>
</evidence>
<dbReference type="AlphaFoldDB" id="A0A7N2QXY2"/>
<keyword evidence="4" id="KW-1185">Reference proteome</keyword>
<name>A0A7N2QXY2_QUELO</name>
<dbReference type="Pfam" id="PF14392">
    <property type="entry name" value="zf-CCHC_4"/>
    <property type="match status" value="1"/>
</dbReference>
<reference evidence="3" key="2">
    <citation type="submission" date="2021-01" db="UniProtKB">
        <authorList>
            <consortium name="EnsemblPlants"/>
        </authorList>
    </citation>
    <scope>IDENTIFICATION</scope>
</reference>
<evidence type="ECO:0000313" key="3">
    <source>
        <dbReference type="EnsemblPlants" id="QL01p041898:mrna"/>
    </source>
</evidence>
<dbReference type="Proteomes" id="UP000594261">
    <property type="component" value="Chromosome 1"/>
</dbReference>